<reference evidence="2 3" key="1">
    <citation type="journal article" date="2019" name="Extremophiles">
        <title>Biogeography of thermophiles and predominance of Thermus scotoductus in domestic water heaters.</title>
        <authorList>
            <person name="Wilpiszeski R.L."/>
            <person name="Zhang Z."/>
            <person name="House C.H."/>
        </authorList>
    </citation>
    <scope>NUCLEOTIDE SEQUENCE [LARGE SCALE GENOMIC DNA]</scope>
    <source>
        <strain evidence="2 3">14_S14</strain>
    </source>
</reference>
<evidence type="ECO:0000313" key="2">
    <source>
        <dbReference type="EMBL" id="RTI18127.1"/>
    </source>
</evidence>
<dbReference type="RefSeq" id="WP_126204315.1">
    <property type="nucleotide sequence ID" value="NZ_PEMJ01000007.1"/>
</dbReference>
<accession>A0A430V4K7</accession>
<dbReference type="AlphaFoldDB" id="A0A430V4K7"/>
<sequence>MKLLGHGVDTLVLNFYWADGAYTLPEGLPEKLDLLKDQYRVNPEEAIFWGVDAYLPIPNPALEDALYEAALVRPTRHYPWQLSFGADALLVSLSAVKDATRRRTFPAVRVEVTGRFMMYARRDAQAVVSWLLDALQNLTGSRPERVQVSRADLFVDVEVEPGILKVQDVDRFTSRSRIRGLYFVGEAEGRQAPAPHGEGGPMSNTPPATRLRVPPSWEEGPEHVAAYMRGREWSGFTFGRGPLMARVYSKSVEAKSKPLTRVLLKAYEEAHGPISGEVIRVEYQLRTEALSEMVVPGDGSDVRDWDTFLWAVPHIWEYLTGSWLVLRAKDHGYTRMRDAPLDPLWSLVQGAFKKGGESEGFGPVVRDKRLGVVDPWALVKQSLGAFMTAVVSAGISADFSAFWYAVARRFSKALGVERLFLDYEGVRALKLARFGLMPEAYRFGGVG</sequence>
<evidence type="ECO:0000256" key="1">
    <source>
        <dbReference type="SAM" id="MobiDB-lite"/>
    </source>
</evidence>
<feature type="region of interest" description="Disordered" evidence="1">
    <location>
        <begin position="189"/>
        <end position="209"/>
    </location>
</feature>
<gene>
    <name evidence="2" type="ORF">CSW27_00255</name>
</gene>
<proteinExistence type="predicted"/>
<name>A0A430V4K7_THESC</name>
<dbReference type="Proteomes" id="UP000287155">
    <property type="component" value="Unassembled WGS sequence"/>
</dbReference>
<evidence type="ECO:0000313" key="3">
    <source>
        <dbReference type="Proteomes" id="UP000287155"/>
    </source>
</evidence>
<organism evidence="2 3">
    <name type="scientific">Thermus scotoductus</name>
    <dbReference type="NCBI Taxonomy" id="37636"/>
    <lineage>
        <taxon>Bacteria</taxon>
        <taxon>Thermotogati</taxon>
        <taxon>Deinococcota</taxon>
        <taxon>Deinococci</taxon>
        <taxon>Thermales</taxon>
        <taxon>Thermaceae</taxon>
        <taxon>Thermus</taxon>
    </lineage>
</organism>
<dbReference type="EMBL" id="PEMJ01000007">
    <property type="protein sequence ID" value="RTI18127.1"/>
    <property type="molecule type" value="Genomic_DNA"/>
</dbReference>
<protein>
    <submittedName>
        <fullName evidence="2">Uncharacterized protein</fullName>
    </submittedName>
</protein>
<comment type="caution">
    <text evidence="2">The sequence shown here is derived from an EMBL/GenBank/DDBJ whole genome shotgun (WGS) entry which is preliminary data.</text>
</comment>